<accession>A0A8D9BAB0</accession>
<name>A0A8D9BAB0_9HEMI</name>
<organism evidence="1">
    <name type="scientific">Cacopsylla melanoneura</name>
    <dbReference type="NCBI Taxonomy" id="428564"/>
    <lineage>
        <taxon>Eukaryota</taxon>
        <taxon>Metazoa</taxon>
        <taxon>Ecdysozoa</taxon>
        <taxon>Arthropoda</taxon>
        <taxon>Hexapoda</taxon>
        <taxon>Insecta</taxon>
        <taxon>Pterygota</taxon>
        <taxon>Neoptera</taxon>
        <taxon>Paraneoptera</taxon>
        <taxon>Hemiptera</taxon>
        <taxon>Sternorrhyncha</taxon>
        <taxon>Psylloidea</taxon>
        <taxon>Psyllidae</taxon>
        <taxon>Psyllinae</taxon>
        <taxon>Cacopsylla</taxon>
    </lineage>
</organism>
<sequence length="137" mass="15724">MMGNVYQAALNEQEVAFLFFRQDINGGAGHFSVGGLSVGLHRVSKEPMRVVVFHRRRARDADRHVFFEQIRVLKAVKQSVTGRRARPPEYCGISRVSMCVRTMGMEWERVLSDLAPVLRTIQEETMYRAYGLMAWTC</sequence>
<protein>
    <submittedName>
        <fullName evidence="1">Uncharacterized protein</fullName>
    </submittedName>
</protein>
<dbReference type="AlphaFoldDB" id="A0A8D9BAB0"/>
<proteinExistence type="predicted"/>
<evidence type="ECO:0000313" key="1">
    <source>
        <dbReference type="EMBL" id="CAG6781504.1"/>
    </source>
</evidence>
<reference evidence="1" key="1">
    <citation type="submission" date="2021-05" db="EMBL/GenBank/DDBJ databases">
        <authorList>
            <person name="Alioto T."/>
            <person name="Alioto T."/>
            <person name="Gomez Garrido J."/>
        </authorList>
    </citation>
    <scope>NUCLEOTIDE SEQUENCE</scope>
</reference>
<dbReference type="EMBL" id="HBUF01623283">
    <property type="protein sequence ID" value="CAG6781504.1"/>
    <property type="molecule type" value="Transcribed_RNA"/>
</dbReference>